<dbReference type="SUPFAM" id="SSF161098">
    <property type="entry name" value="MetI-like"/>
    <property type="match status" value="1"/>
</dbReference>
<dbReference type="InterPro" id="IPR051613">
    <property type="entry name" value="ABC_transp_permease_HisMQ"/>
</dbReference>
<dbReference type="AlphaFoldDB" id="A0A3P5X2U4"/>
<dbReference type="Gene3D" id="1.10.3720.10">
    <property type="entry name" value="MetI-like"/>
    <property type="match status" value="1"/>
</dbReference>
<evidence type="ECO:0000256" key="4">
    <source>
        <dbReference type="ARBA" id="ARBA00022475"/>
    </source>
</evidence>
<dbReference type="InterPro" id="IPR035906">
    <property type="entry name" value="MetI-like_sf"/>
</dbReference>
<dbReference type="Pfam" id="PF00528">
    <property type="entry name" value="BPD_transp_1"/>
    <property type="match status" value="1"/>
</dbReference>
<feature type="transmembrane region" description="Helical" evidence="9">
    <location>
        <begin position="93"/>
        <end position="112"/>
    </location>
</feature>
<evidence type="ECO:0000256" key="1">
    <source>
        <dbReference type="ARBA" id="ARBA00004429"/>
    </source>
</evidence>
<dbReference type="InterPro" id="IPR000515">
    <property type="entry name" value="MetI-like"/>
</dbReference>
<evidence type="ECO:0000313" key="12">
    <source>
        <dbReference type="Proteomes" id="UP000277498"/>
    </source>
</evidence>
<feature type="transmembrane region" description="Helical" evidence="9">
    <location>
        <begin position="58"/>
        <end position="81"/>
    </location>
</feature>
<evidence type="ECO:0000256" key="6">
    <source>
        <dbReference type="ARBA" id="ARBA00022692"/>
    </source>
</evidence>
<feature type="domain" description="ABC transmembrane type-1" evidence="10">
    <location>
        <begin position="22"/>
        <end position="221"/>
    </location>
</feature>
<dbReference type="PANTHER" id="PTHR30133:SF2">
    <property type="entry name" value="ARGININE ABC TRANSPORTER PERMEASE PROTEIN ARTQ"/>
    <property type="match status" value="1"/>
</dbReference>
<protein>
    <submittedName>
        <fullName evidence="11">Histidine transport system permease protein HisQ</fullName>
    </submittedName>
</protein>
<keyword evidence="8 9" id="KW-0472">Membrane</keyword>
<dbReference type="InterPro" id="IPR010065">
    <property type="entry name" value="AA_ABC_transptr_permease_3TM"/>
</dbReference>
<evidence type="ECO:0000256" key="8">
    <source>
        <dbReference type="ARBA" id="ARBA00023136"/>
    </source>
</evidence>
<keyword evidence="7 9" id="KW-1133">Transmembrane helix</keyword>
<feature type="transmembrane region" description="Helical" evidence="9">
    <location>
        <begin position="150"/>
        <end position="170"/>
    </location>
</feature>
<feature type="transmembrane region" description="Helical" evidence="9">
    <location>
        <begin position="199"/>
        <end position="222"/>
    </location>
</feature>
<feature type="transmembrane region" description="Helical" evidence="9">
    <location>
        <begin position="25"/>
        <end position="46"/>
    </location>
</feature>
<dbReference type="NCBIfam" id="TIGR01726">
    <property type="entry name" value="HEQRo_perm_3TM"/>
    <property type="match status" value="1"/>
</dbReference>
<reference evidence="11 12" key="1">
    <citation type="submission" date="2018-11" db="EMBL/GenBank/DDBJ databases">
        <authorList>
            <person name="Criscuolo A."/>
        </authorList>
    </citation>
    <scope>NUCLEOTIDE SEQUENCE [LARGE SCALE GENOMIC DNA]</scope>
    <source>
        <strain evidence="11">ACIP111625</strain>
    </source>
</reference>
<dbReference type="PROSITE" id="PS50928">
    <property type="entry name" value="ABC_TM1"/>
    <property type="match status" value="1"/>
</dbReference>
<accession>A0A3P5X2U4</accession>
<evidence type="ECO:0000259" key="10">
    <source>
        <dbReference type="PROSITE" id="PS50928"/>
    </source>
</evidence>
<evidence type="ECO:0000256" key="7">
    <source>
        <dbReference type="ARBA" id="ARBA00022989"/>
    </source>
</evidence>
<evidence type="ECO:0000256" key="9">
    <source>
        <dbReference type="RuleBase" id="RU363032"/>
    </source>
</evidence>
<evidence type="ECO:0000256" key="3">
    <source>
        <dbReference type="ARBA" id="ARBA00022448"/>
    </source>
</evidence>
<dbReference type="GO" id="GO:0043190">
    <property type="term" value="C:ATP-binding cassette (ABC) transporter complex"/>
    <property type="evidence" value="ECO:0007669"/>
    <property type="project" value="InterPro"/>
</dbReference>
<keyword evidence="12" id="KW-1185">Reference proteome</keyword>
<dbReference type="GO" id="GO:0022857">
    <property type="term" value="F:transmembrane transporter activity"/>
    <property type="evidence" value="ECO:0007669"/>
    <property type="project" value="InterPro"/>
</dbReference>
<evidence type="ECO:0000256" key="5">
    <source>
        <dbReference type="ARBA" id="ARBA00022519"/>
    </source>
</evidence>
<evidence type="ECO:0000313" key="11">
    <source>
        <dbReference type="EMBL" id="VDC29480.1"/>
    </source>
</evidence>
<sequence>MDTLGLLALSPPGWGGTLLVGLWASIRIAVGAFGLGLAIGLAGAYGKIYGGPVLRDCLAVYTTVVRALPELILILLLYFGLTDLVNKLMLASGYGRIQISGVTAGVLVLGVVQGAYATEVLRGAILAVPSGQIEAARAMGMPAGKIARRITIPTMLGLALPGLSNLWLIATKDTALLAIVGFNELTLATRQAAGTTKAFFTFFIAAGVIYLVISMLSTWGFARLEAWARRGDPPRTAGGG</sequence>
<evidence type="ECO:0000256" key="2">
    <source>
        <dbReference type="ARBA" id="ARBA00010072"/>
    </source>
</evidence>
<keyword evidence="6 9" id="KW-0812">Transmembrane</keyword>
<keyword evidence="5" id="KW-0997">Cell inner membrane</keyword>
<dbReference type="CDD" id="cd06261">
    <property type="entry name" value="TM_PBP2"/>
    <property type="match status" value="1"/>
</dbReference>
<dbReference type="RefSeq" id="WP_124087086.1">
    <property type="nucleotide sequence ID" value="NZ_UXAW01000071.1"/>
</dbReference>
<comment type="subcellular location">
    <subcellularLocation>
        <location evidence="1">Cell inner membrane</location>
        <topology evidence="1">Multi-pass membrane protein</topology>
    </subcellularLocation>
    <subcellularLocation>
        <location evidence="9">Cell membrane</location>
        <topology evidence="9">Multi-pass membrane protein</topology>
    </subcellularLocation>
</comment>
<dbReference type="EMBL" id="UXAW01000071">
    <property type="protein sequence ID" value="VDC29480.1"/>
    <property type="molecule type" value="Genomic_DNA"/>
</dbReference>
<organism evidence="11 12">
    <name type="scientific">Pseudogemmobacter humi</name>
    <dbReference type="NCBI Taxonomy" id="2483812"/>
    <lineage>
        <taxon>Bacteria</taxon>
        <taxon>Pseudomonadati</taxon>
        <taxon>Pseudomonadota</taxon>
        <taxon>Alphaproteobacteria</taxon>
        <taxon>Rhodobacterales</taxon>
        <taxon>Paracoccaceae</taxon>
        <taxon>Pseudogemmobacter</taxon>
    </lineage>
</organism>
<dbReference type="OrthoDB" id="9808674at2"/>
<keyword evidence="4" id="KW-1003">Cell membrane</keyword>
<dbReference type="PANTHER" id="PTHR30133">
    <property type="entry name" value="CATIONIC AMINO ACID TRANSPORTER, MEMBRANE COMPONENT"/>
    <property type="match status" value="1"/>
</dbReference>
<comment type="similarity">
    <text evidence="2">Belongs to the binding-protein-dependent transport system permease family. HisMQ subfamily.</text>
</comment>
<proteinExistence type="inferred from homology"/>
<name>A0A3P5X2U4_9RHOB</name>
<gene>
    <name evidence="11" type="primary">hisQ_1</name>
    <name evidence="11" type="ORF">XINFAN_02346</name>
</gene>
<keyword evidence="3 9" id="KW-0813">Transport</keyword>
<dbReference type="Proteomes" id="UP000277498">
    <property type="component" value="Unassembled WGS sequence"/>
</dbReference>